<dbReference type="InterPro" id="IPR000515">
    <property type="entry name" value="MetI-like"/>
</dbReference>
<dbReference type="Gene3D" id="1.10.3720.10">
    <property type="entry name" value="MetI-like"/>
    <property type="match status" value="1"/>
</dbReference>
<gene>
    <name evidence="9" type="ORF">PQ456_11880</name>
</gene>
<feature type="transmembrane region" description="Helical" evidence="7">
    <location>
        <begin position="105"/>
        <end position="126"/>
    </location>
</feature>
<keyword evidence="4 7" id="KW-0812">Transmembrane</keyword>
<evidence type="ECO:0000256" key="4">
    <source>
        <dbReference type="ARBA" id="ARBA00022692"/>
    </source>
</evidence>
<organism evidence="9 10">
    <name type="scientific">Paenibacillus kyungheensis</name>
    <dbReference type="NCBI Taxonomy" id="1452732"/>
    <lineage>
        <taxon>Bacteria</taxon>
        <taxon>Bacillati</taxon>
        <taxon>Bacillota</taxon>
        <taxon>Bacilli</taxon>
        <taxon>Bacillales</taxon>
        <taxon>Paenibacillaceae</taxon>
        <taxon>Paenibacillus</taxon>
    </lineage>
</organism>
<dbReference type="PANTHER" id="PTHR43744:SF8">
    <property type="entry name" value="SN-GLYCEROL-3-PHOSPHATE TRANSPORT SYSTEM PERMEASE PROTEIN UGPE"/>
    <property type="match status" value="1"/>
</dbReference>
<evidence type="ECO:0000256" key="1">
    <source>
        <dbReference type="ARBA" id="ARBA00004651"/>
    </source>
</evidence>
<dbReference type="CDD" id="cd06261">
    <property type="entry name" value="TM_PBP2"/>
    <property type="match status" value="1"/>
</dbReference>
<dbReference type="PANTHER" id="PTHR43744">
    <property type="entry name" value="ABC TRANSPORTER PERMEASE PROTEIN MG189-RELATED-RELATED"/>
    <property type="match status" value="1"/>
</dbReference>
<evidence type="ECO:0000256" key="5">
    <source>
        <dbReference type="ARBA" id="ARBA00022989"/>
    </source>
</evidence>
<evidence type="ECO:0000259" key="8">
    <source>
        <dbReference type="PROSITE" id="PS50928"/>
    </source>
</evidence>
<dbReference type="EMBL" id="CP117416">
    <property type="protein sequence ID" value="WCT53910.1"/>
    <property type="molecule type" value="Genomic_DNA"/>
</dbReference>
<sequence>MKQGLMRTGMAYFFMIVAAVLILLPFWIAVSNSFMTESESATYPPRFLPSGINIDNFITVMNNIPIIRFIVNSFLTSSIITVGNLITSCMAAYAFAFLRFPGRKILFGLFMATMMIPWEVTVIPNYLTVRSWGWLDSYQGLTVPFLATAFGTFLMRQFFLQLPKELMEAARIDGCGHIRIFASLAVPLSMPGLATLGIYSFLNHWNMYLWPLLITNSESMRTVQIGISMLQFADVTAWNVVMAGIVLVMLPSLVLLAVGLGRLVGGLTAGALKG</sequence>
<dbReference type="GO" id="GO:0005886">
    <property type="term" value="C:plasma membrane"/>
    <property type="evidence" value="ECO:0007669"/>
    <property type="project" value="UniProtKB-SubCell"/>
</dbReference>
<dbReference type="RefSeq" id="WP_273612469.1">
    <property type="nucleotide sequence ID" value="NZ_CP117416.1"/>
</dbReference>
<reference evidence="9 10" key="1">
    <citation type="submission" date="2023-02" db="EMBL/GenBank/DDBJ databases">
        <title>Genome sequence of Paenibacillus kyungheensis KACC 18744.</title>
        <authorList>
            <person name="Kim S."/>
            <person name="Heo J."/>
            <person name="Kwon S.-W."/>
        </authorList>
    </citation>
    <scope>NUCLEOTIDE SEQUENCE [LARGE SCALE GENOMIC DNA]</scope>
    <source>
        <strain evidence="9 10">KACC 18744</strain>
    </source>
</reference>
<dbReference type="KEGG" id="pka:PQ456_11880"/>
<evidence type="ECO:0000256" key="7">
    <source>
        <dbReference type="RuleBase" id="RU363032"/>
    </source>
</evidence>
<evidence type="ECO:0000313" key="10">
    <source>
        <dbReference type="Proteomes" id="UP001220509"/>
    </source>
</evidence>
<feature type="transmembrane region" description="Helical" evidence="7">
    <location>
        <begin position="12"/>
        <end position="30"/>
    </location>
</feature>
<keyword evidence="6 7" id="KW-0472">Membrane</keyword>
<keyword evidence="2 7" id="KW-0813">Transport</keyword>
<feature type="transmembrane region" description="Helical" evidence="7">
    <location>
        <begin position="74"/>
        <end position="98"/>
    </location>
</feature>
<feature type="transmembrane region" description="Helical" evidence="7">
    <location>
        <begin position="237"/>
        <end position="258"/>
    </location>
</feature>
<feature type="domain" description="ABC transmembrane type-1" evidence="8">
    <location>
        <begin position="70"/>
        <end position="259"/>
    </location>
</feature>
<comment type="similarity">
    <text evidence="7">Belongs to the binding-protein-dependent transport system permease family.</text>
</comment>
<proteinExistence type="inferred from homology"/>
<name>A0AAX3LWD6_9BACL</name>
<protein>
    <submittedName>
        <fullName evidence="9">Carbohydrate ABC transporter permease</fullName>
    </submittedName>
</protein>
<keyword evidence="5 7" id="KW-1133">Transmembrane helix</keyword>
<feature type="transmembrane region" description="Helical" evidence="7">
    <location>
        <begin position="180"/>
        <end position="202"/>
    </location>
</feature>
<dbReference type="PROSITE" id="PS50928">
    <property type="entry name" value="ABC_TM1"/>
    <property type="match status" value="1"/>
</dbReference>
<accession>A0AAX3LWD6</accession>
<dbReference type="AlphaFoldDB" id="A0AAX3LWD6"/>
<evidence type="ECO:0000256" key="3">
    <source>
        <dbReference type="ARBA" id="ARBA00022475"/>
    </source>
</evidence>
<dbReference type="Pfam" id="PF00528">
    <property type="entry name" value="BPD_transp_1"/>
    <property type="match status" value="1"/>
</dbReference>
<evidence type="ECO:0000313" key="9">
    <source>
        <dbReference type="EMBL" id="WCT53910.1"/>
    </source>
</evidence>
<keyword evidence="10" id="KW-1185">Reference proteome</keyword>
<comment type="subcellular location">
    <subcellularLocation>
        <location evidence="1 7">Cell membrane</location>
        <topology evidence="1 7">Multi-pass membrane protein</topology>
    </subcellularLocation>
</comment>
<dbReference type="GO" id="GO:0055085">
    <property type="term" value="P:transmembrane transport"/>
    <property type="evidence" value="ECO:0007669"/>
    <property type="project" value="InterPro"/>
</dbReference>
<evidence type="ECO:0000256" key="6">
    <source>
        <dbReference type="ARBA" id="ARBA00023136"/>
    </source>
</evidence>
<dbReference type="InterPro" id="IPR035906">
    <property type="entry name" value="MetI-like_sf"/>
</dbReference>
<evidence type="ECO:0000256" key="2">
    <source>
        <dbReference type="ARBA" id="ARBA00022448"/>
    </source>
</evidence>
<dbReference type="Proteomes" id="UP001220509">
    <property type="component" value="Chromosome"/>
</dbReference>
<dbReference type="SUPFAM" id="SSF161098">
    <property type="entry name" value="MetI-like"/>
    <property type="match status" value="1"/>
</dbReference>
<feature type="transmembrane region" description="Helical" evidence="7">
    <location>
        <begin position="138"/>
        <end position="159"/>
    </location>
</feature>
<keyword evidence="3" id="KW-1003">Cell membrane</keyword>